<keyword evidence="4" id="KW-1185">Reference proteome</keyword>
<evidence type="ECO:0000313" key="3">
    <source>
        <dbReference type="EMBL" id="KAH7984182.1"/>
    </source>
</evidence>
<name>A0A9D4TB45_RHISA</name>
<dbReference type="PROSITE" id="PS50835">
    <property type="entry name" value="IG_LIKE"/>
    <property type="match status" value="1"/>
</dbReference>
<dbReference type="Pfam" id="PF08205">
    <property type="entry name" value="C2-set_2"/>
    <property type="match status" value="1"/>
</dbReference>
<dbReference type="AlphaFoldDB" id="A0A9D4TB45"/>
<dbReference type="InterPro" id="IPR013783">
    <property type="entry name" value="Ig-like_fold"/>
</dbReference>
<evidence type="ECO:0000313" key="4">
    <source>
        <dbReference type="Proteomes" id="UP000821837"/>
    </source>
</evidence>
<dbReference type="VEuPathDB" id="VectorBase:RSAN_029635"/>
<dbReference type="InterPro" id="IPR007110">
    <property type="entry name" value="Ig-like_dom"/>
</dbReference>
<comment type="caution">
    <text evidence="3">The sequence shown here is derived from an EMBL/GenBank/DDBJ whole genome shotgun (WGS) entry which is preliminary data.</text>
</comment>
<dbReference type="PANTHER" id="PTHR23278">
    <property type="entry name" value="SIDESTEP PROTEIN"/>
    <property type="match status" value="1"/>
</dbReference>
<gene>
    <name evidence="3" type="ORF">HPB52_017788</name>
</gene>
<dbReference type="EMBL" id="JABSTV010001245">
    <property type="protein sequence ID" value="KAH7984182.1"/>
    <property type="molecule type" value="Genomic_DNA"/>
</dbReference>
<dbReference type="SUPFAM" id="SSF48726">
    <property type="entry name" value="Immunoglobulin"/>
    <property type="match status" value="1"/>
</dbReference>
<feature type="domain" description="Ig-like" evidence="2">
    <location>
        <begin position="7"/>
        <end position="106"/>
    </location>
</feature>
<keyword evidence="1" id="KW-1015">Disulfide bond</keyword>
<protein>
    <recommendedName>
        <fullName evidence="2">Ig-like domain-containing protein</fullName>
    </recommendedName>
</protein>
<dbReference type="InterPro" id="IPR036179">
    <property type="entry name" value="Ig-like_dom_sf"/>
</dbReference>
<dbReference type="Gene3D" id="2.60.40.10">
    <property type="entry name" value="Immunoglobulins"/>
    <property type="match status" value="1"/>
</dbReference>
<organism evidence="3 4">
    <name type="scientific">Rhipicephalus sanguineus</name>
    <name type="common">Brown dog tick</name>
    <name type="synonym">Ixodes sanguineus</name>
    <dbReference type="NCBI Taxonomy" id="34632"/>
    <lineage>
        <taxon>Eukaryota</taxon>
        <taxon>Metazoa</taxon>
        <taxon>Ecdysozoa</taxon>
        <taxon>Arthropoda</taxon>
        <taxon>Chelicerata</taxon>
        <taxon>Arachnida</taxon>
        <taxon>Acari</taxon>
        <taxon>Parasitiformes</taxon>
        <taxon>Ixodida</taxon>
        <taxon>Ixodoidea</taxon>
        <taxon>Ixodidae</taxon>
        <taxon>Rhipicephalinae</taxon>
        <taxon>Rhipicephalus</taxon>
        <taxon>Rhipicephalus</taxon>
    </lineage>
</organism>
<evidence type="ECO:0000256" key="1">
    <source>
        <dbReference type="ARBA" id="ARBA00023157"/>
    </source>
</evidence>
<dbReference type="PANTHER" id="PTHR23278:SF19">
    <property type="entry name" value="OBSCURIN"/>
    <property type="match status" value="1"/>
</dbReference>
<reference evidence="3" key="2">
    <citation type="submission" date="2021-09" db="EMBL/GenBank/DDBJ databases">
        <authorList>
            <person name="Jia N."/>
            <person name="Wang J."/>
            <person name="Shi W."/>
            <person name="Du L."/>
            <person name="Sun Y."/>
            <person name="Zhan W."/>
            <person name="Jiang J."/>
            <person name="Wang Q."/>
            <person name="Zhang B."/>
            <person name="Ji P."/>
            <person name="Sakyi L.B."/>
            <person name="Cui X."/>
            <person name="Yuan T."/>
            <person name="Jiang B."/>
            <person name="Yang W."/>
            <person name="Lam T.T.-Y."/>
            <person name="Chang Q."/>
            <person name="Ding S."/>
            <person name="Wang X."/>
            <person name="Zhu J."/>
            <person name="Ruan X."/>
            <person name="Zhao L."/>
            <person name="Wei J."/>
            <person name="Que T."/>
            <person name="Du C."/>
            <person name="Cheng J."/>
            <person name="Dai P."/>
            <person name="Han X."/>
            <person name="Huang E."/>
            <person name="Gao Y."/>
            <person name="Liu J."/>
            <person name="Shao H."/>
            <person name="Ye R."/>
            <person name="Li L."/>
            <person name="Wei W."/>
            <person name="Wang X."/>
            <person name="Wang C."/>
            <person name="Huo Q."/>
            <person name="Li W."/>
            <person name="Guo W."/>
            <person name="Chen H."/>
            <person name="Chen S."/>
            <person name="Zhou L."/>
            <person name="Zhou L."/>
            <person name="Ni X."/>
            <person name="Tian J."/>
            <person name="Zhou Y."/>
            <person name="Sheng Y."/>
            <person name="Liu T."/>
            <person name="Pan Y."/>
            <person name="Xia L."/>
            <person name="Li J."/>
            <person name="Zhao F."/>
            <person name="Cao W."/>
        </authorList>
    </citation>
    <scope>NUCLEOTIDE SEQUENCE</scope>
    <source>
        <strain evidence="3">Rsan-2018</strain>
        <tissue evidence="3">Larvae</tissue>
    </source>
</reference>
<sequence>MSALVKPQSVTIRGAHGPLSANYPAEVECEAVGSRPAANLTWDLDGVPLTSSALQDGGQPKAAANDISVSVVRFTPSASHNGRPLRCHAANPEMPDDAIEDSWTLDVHCE</sequence>
<accession>A0A9D4TB45</accession>
<reference evidence="3" key="1">
    <citation type="journal article" date="2020" name="Cell">
        <title>Large-Scale Comparative Analyses of Tick Genomes Elucidate Their Genetic Diversity and Vector Capacities.</title>
        <authorList>
            <consortium name="Tick Genome and Microbiome Consortium (TIGMIC)"/>
            <person name="Jia N."/>
            <person name="Wang J."/>
            <person name="Shi W."/>
            <person name="Du L."/>
            <person name="Sun Y."/>
            <person name="Zhan W."/>
            <person name="Jiang J.F."/>
            <person name="Wang Q."/>
            <person name="Zhang B."/>
            <person name="Ji P."/>
            <person name="Bell-Sakyi L."/>
            <person name="Cui X.M."/>
            <person name="Yuan T.T."/>
            <person name="Jiang B.G."/>
            <person name="Yang W.F."/>
            <person name="Lam T.T."/>
            <person name="Chang Q.C."/>
            <person name="Ding S.J."/>
            <person name="Wang X.J."/>
            <person name="Zhu J.G."/>
            <person name="Ruan X.D."/>
            <person name="Zhao L."/>
            <person name="Wei J.T."/>
            <person name="Ye R.Z."/>
            <person name="Que T.C."/>
            <person name="Du C.H."/>
            <person name="Zhou Y.H."/>
            <person name="Cheng J.X."/>
            <person name="Dai P.F."/>
            <person name="Guo W.B."/>
            <person name="Han X.H."/>
            <person name="Huang E.J."/>
            <person name="Li L.F."/>
            <person name="Wei W."/>
            <person name="Gao Y.C."/>
            <person name="Liu J.Z."/>
            <person name="Shao H.Z."/>
            <person name="Wang X."/>
            <person name="Wang C.C."/>
            <person name="Yang T.C."/>
            <person name="Huo Q.B."/>
            <person name="Li W."/>
            <person name="Chen H.Y."/>
            <person name="Chen S.E."/>
            <person name="Zhou L.G."/>
            <person name="Ni X.B."/>
            <person name="Tian J.H."/>
            <person name="Sheng Y."/>
            <person name="Liu T."/>
            <person name="Pan Y.S."/>
            <person name="Xia L.Y."/>
            <person name="Li J."/>
            <person name="Zhao F."/>
            <person name="Cao W.C."/>
        </authorList>
    </citation>
    <scope>NUCLEOTIDE SEQUENCE</scope>
    <source>
        <strain evidence="3">Rsan-2018</strain>
    </source>
</reference>
<evidence type="ECO:0000259" key="2">
    <source>
        <dbReference type="PROSITE" id="PS50835"/>
    </source>
</evidence>
<proteinExistence type="predicted"/>
<dbReference type="InterPro" id="IPR013162">
    <property type="entry name" value="CD80_C2-set"/>
</dbReference>
<dbReference type="Proteomes" id="UP000821837">
    <property type="component" value="Chromosome 1"/>
</dbReference>